<sequence>MNRKQTFHRIITGLSLIALLNASNPVFSETGQQNFEIMTITAAQATGVSPVGGTIIPYRQVTLSAQTPGRVEYIAGEEGDMLRMGQVLVTLDKNQLLAKRAAAVAQLQNTQVVAKRAKL</sequence>
<keyword evidence="1" id="KW-0732">Signal</keyword>
<dbReference type="SUPFAM" id="SSF111369">
    <property type="entry name" value="HlyD-like secretion proteins"/>
    <property type="match status" value="1"/>
</dbReference>
<dbReference type="GO" id="GO:1990281">
    <property type="term" value="C:efflux pump complex"/>
    <property type="evidence" value="ECO:0007669"/>
    <property type="project" value="TreeGrafter"/>
</dbReference>
<dbReference type="AlphaFoldDB" id="A0A6S6TGL0"/>
<evidence type="ECO:0000313" key="2">
    <source>
        <dbReference type="EMBL" id="CAA6818485.1"/>
    </source>
</evidence>
<protein>
    <submittedName>
        <fullName evidence="2">Uncharacterized protein</fullName>
    </submittedName>
</protein>
<reference evidence="2" key="1">
    <citation type="submission" date="2020-01" db="EMBL/GenBank/DDBJ databases">
        <authorList>
            <person name="Meier V. D."/>
            <person name="Meier V D."/>
        </authorList>
    </citation>
    <scope>NUCLEOTIDE SEQUENCE</scope>
    <source>
        <strain evidence="2">HLG_WM_MAG_09</strain>
    </source>
</reference>
<dbReference type="GO" id="GO:0015562">
    <property type="term" value="F:efflux transmembrane transporter activity"/>
    <property type="evidence" value="ECO:0007669"/>
    <property type="project" value="TreeGrafter"/>
</dbReference>
<dbReference type="EMBL" id="CACVAT010000304">
    <property type="protein sequence ID" value="CAA6818485.1"/>
    <property type="molecule type" value="Genomic_DNA"/>
</dbReference>
<feature type="chain" id="PRO_5027596665" evidence="1">
    <location>
        <begin position="29"/>
        <end position="119"/>
    </location>
</feature>
<accession>A0A6S6TGL0</accession>
<dbReference type="PANTHER" id="PTHR30469">
    <property type="entry name" value="MULTIDRUG RESISTANCE PROTEIN MDTA"/>
    <property type="match status" value="1"/>
</dbReference>
<gene>
    <name evidence="2" type="ORF">HELGO_WM38064</name>
</gene>
<feature type="signal peptide" evidence="1">
    <location>
        <begin position="1"/>
        <end position="28"/>
    </location>
</feature>
<evidence type="ECO:0000256" key="1">
    <source>
        <dbReference type="SAM" id="SignalP"/>
    </source>
</evidence>
<name>A0A6S6TGL0_9GAMM</name>
<proteinExistence type="predicted"/>
<dbReference type="Gene3D" id="2.40.50.100">
    <property type="match status" value="1"/>
</dbReference>
<dbReference type="PANTHER" id="PTHR30469:SF15">
    <property type="entry name" value="HLYD FAMILY OF SECRETION PROTEINS"/>
    <property type="match status" value="1"/>
</dbReference>
<organism evidence="2">
    <name type="scientific">uncultured Thiotrichaceae bacterium</name>
    <dbReference type="NCBI Taxonomy" id="298394"/>
    <lineage>
        <taxon>Bacteria</taxon>
        <taxon>Pseudomonadati</taxon>
        <taxon>Pseudomonadota</taxon>
        <taxon>Gammaproteobacteria</taxon>
        <taxon>Thiotrichales</taxon>
        <taxon>Thiotrichaceae</taxon>
        <taxon>environmental samples</taxon>
    </lineage>
</organism>